<keyword evidence="2" id="KW-0378">Hydrolase</keyword>
<sequence>MSGVEELIALQSAGCGRTTGTAVVAAAEAHVKEAMAAHDASHDYAHIARVREVALRLAEMEGIEDGDELEVIELAALLHDLHDYKYSGSLTAGAEAAAEFLAGAGMEAERAAAVVDIINSVGFKNEVGGRVEVKSVAHGVVQDADRLDAIGALGIARTFSYGGRKGRPFYSMAAVDADADAALPASGLTTEEDDEDGAGRELAAGRHAFMEAFLTQFYAEARGDA</sequence>
<dbReference type="SMART" id="SM00471">
    <property type="entry name" value="HDc"/>
    <property type="match status" value="1"/>
</dbReference>
<dbReference type="EMBL" id="GL349449">
    <property type="protein sequence ID" value="KNC47954.1"/>
    <property type="molecule type" value="Genomic_DNA"/>
</dbReference>
<feature type="domain" description="HD/PDEase" evidence="1">
    <location>
        <begin position="39"/>
        <end position="159"/>
    </location>
</feature>
<organism evidence="2 3">
    <name type="scientific">Thecamonas trahens ATCC 50062</name>
    <dbReference type="NCBI Taxonomy" id="461836"/>
    <lineage>
        <taxon>Eukaryota</taxon>
        <taxon>Apusozoa</taxon>
        <taxon>Apusomonadida</taxon>
        <taxon>Apusomonadidae</taxon>
        <taxon>Thecamonas</taxon>
    </lineage>
</organism>
<keyword evidence="3" id="KW-1185">Reference proteome</keyword>
<dbReference type="CDD" id="cd00077">
    <property type="entry name" value="HDc"/>
    <property type="match status" value="1"/>
</dbReference>
<name>A0A0L0D6H6_THETB</name>
<dbReference type="InterPro" id="IPR003607">
    <property type="entry name" value="HD/PDEase_dom"/>
</dbReference>
<gene>
    <name evidence="2" type="ORF">AMSG_04188</name>
</gene>
<dbReference type="GO" id="GO:0016787">
    <property type="term" value="F:hydrolase activity"/>
    <property type="evidence" value="ECO:0007669"/>
    <property type="project" value="UniProtKB-KW"/>
</dbReference>
<dbReference type="GeneID" id="25563742"/>
<dbReference type="Gene3D" id="1.10.472.50">
    <property type="entry name" value="HD-domain/PDEase-like"/>
    <property type="match status" value="1"/>
</dbReference>
<dbReference type="eggNOG" id="ENOG502QSR7">
    <property type="taxonomic scope" value="Eukaryota"/>
</dbReference>
<dbReference type="PANTHER" id="PTHR33594">
    <property type="entry name" value="SUPERFAMILY HYDROLASE, PUTATIVE (AFU_ORTHOLOGUE AFUA_1G03035)-RELATED"/>
    <property type="match status" value="1"/>
</dbReference>
<evidence type="ECO:0000259" key="1">
    <source>
        <dbReference type="SMART" id="SM00471"/>
    </source>
</evidence>
<accession>A0A0L0D6H6</accession>
<dbReference type="AlphaFoldDB" id="A0A0L0D6H6"/>
<dbReference type="Proteomes" id="UP000054408">
    <property type="component" value="Unassembled WGS sequence"/>
</dbReference>
<dbReference type="PANTHER" id="PTHR33594:SF1">
    <property type="entry name" value="HD_PDEASE DOMAIN-CONTAINING PROTEIN"/>
    <property type="match status" value="1"/>
</dbReference>
<dbReference type="InterPro" id="IPR006674">
    <property type="entry name" value="HD_domain"/>
</dbReference>
<evidence type="ECO:0000313" key="3">
    <source>
        <dbReference type="Proteomes" id="UP000054408"/>
    </source>
</evidence>
<evidence type="ECO:0000313" key="2">
    <source>
        <dbReference type="EMBL" id="KNC47954.1"/>
    </source>
</evidence>
<dbReference type="Pfam" id="PF01966">
    <property type="entry name" value="HD"/>
    <property type="match status" value="1"/>
</dbReference>
<reference evidence="2 3" key="1">
    <citation type="submission" date="2010-05" db="EMBL/GenBank/DDBJ databases">
        <title>The Genome Sequence of Thecamonas trahens ATCC 50062.</title>
        <authorList>
            <consortium name="The Broad Institute Genome Sequencing Platform"/>
            <person name="Russ C."/>
            <person name="Cuomo C."/>
            <person name="Shea T."/>
            <person name="Young S.K."/>
            <person name="Zeng Q."/>
            <person name="Koehrsen M."/>
            <person name="Haas B."/>
            <person name="Borodovsky M."/>
            <person name="Guigo R."/>
            <person name="Alvarado L."/>
            <person name="Berlin A."/>
            <person name="Bochicchio J."/>
            <person name="Borenstein D."/>
            <person name="Chapman S."/>
            <person name="Chen Z."/>
            <person name="Freedman E."/>
            <person name="Gellesch M."/>
            <person name="Goldberg J."/>
            <person name="Griggs A."/>
            <person name="Gujja S."/>
            <person name="Heilman E."/>
            <person name="Heiman D."/>
            <person name="Hepburn T."/>
            <person name="Howarth C."/>
            <person name="Jen D."/>
            <person name="Larson L."/>
            <person name="Mehta T."/>
            <person name="Park D."/>
            <person name="Pearson M."/>
            <person name="Roberts A."/>
            <person name="Saif S."/>
            <person name="Shenoy N."/>
            <person name="Sisk P."/>
            <person name="Stolte C."/>
            <person name="Sykes S."/>
            <person name="Thomson T."/>
            <person name="Walk T."/>
            <person name="White J."/>
            <person name="Yandava C."/>
            <person name="Burger G."/>
            <person name="Gray M.W."/>
            <person name="Holland P.W.H."/>
            <person name="King N."/>
            <person name="Lang F.B.F."/>
            <person name="Roger A.J."/>
            <person name="Ruiz-Trillo I."/>
            <person name="Lander E."/>
            <person name="Nusbaum C."/>
        </authorList>
    </citation>
    <scope>NUCLEOTIDE SEQUENCE [LARGE SCALE GENOMIC DNA]</scope>
    <source>
        <strain evidence="2 3">ATCC 50062</strain>
    </source>
</reference>
<dbReference type="Gene3D" id="1.20.58.1910">
    <property type="match status" value="1"/>
</dbReference>
<proteinExistence type="predicted"/>
<dbReference type="RefSeq" id="XP_013758971.1">
    <property type="nucleotide sequence ID" value="XM_013903517.1"/>
</dbReference>
<dbReference type="STRING" id="461836.A0A0L0D6H6"/>
<protein>
    <submittedName>
        <fullName evidence="2">Metal dependent phosphohydrolase</fullName>
    </submittedName>
</protein>
<dbReference type="SUPFAM" id="SSF109604">
    <property type="entry name" value="HD-domain/PDEase-like"/>
    <property type="match status" value="1"/>
</dbReference>
<dbReference type="OrthoDB" id="16547at2759"/>